<keyword evidence="2" id="KW-0812">Transmembrane</keyword>
<keyword evidence="4" id="KW-1185">Reference proteome</keyword>
<reference evidence="3 4" key="1">
    <citation type="submission" date="2013-03" db="EMBL/GenBank/DDBJ databases">
        <title>The Genome Sequence of Enterococcus sulfureus ATCC_49903 (PacBio/Illumina hybrid assembly).</title>
        <authorList>
            <consortium name="The Broad Institute Genomics Platform"/>
            <consortium name="The Broad Institute Genome Sequencing Center for Infectious Disease"/>
            <person name="Earl A."/>
            <person name="Russ C."/>
            <person name="Gilmore M."/>
            <person name="Surin D."/>
            <person name="Walker B."/>
            <person name="Young S."/>
            <person name="Zeng Q."/>
            <person name="Gargeya S."/>
            <person name="Fitzgerald M."/>
            <person name="Haas B."/>
            <person name="Abouelleil A."/>
            <person name="Allen A.W."/>
            <person name="Alvarado L."/>
            <person name="Arachchi H.M."/>
            <person name="Berlin A.M."/>
            <person name="Chapman S.B."/>
            <person name="Gainer-Dewar J."/>
            <person name="Goldberg J."/>
            <person name="Griggs A."/>
            <person name="Gujja S."/>
            <person name="Hansen M."/>
            <person name="Howarth C."/>
            <person name="Imamovic A."/>
            <person name="Ireland A."/>
            <person name="Larimer J."/>
            <person name="McCowan C."/>
            <person name="Murphy C."/>
            <person name="Pearson M."/>
            <person name="Poon T.W."/>
            <person name="Priest M."/>
            <person name="Roberts A."/>
            <person name="Saif S."/>
            <person name="Shea T."/>
            <person name="Sisk P."/>
            <person name="Sykes S."/>
            <person name="Wortman J."/>
            <person name="Nusbaum C."/>
            <person name="Birren B."/>
        </authorList>
    </citation>
    <scope>NUCLEOTIDE SEQUENCE [LARGE SCALE GENOMIC DNA]</scope>
    <source>
        <strain evidence="3 4">ATCC 49903</strain>
    </source>
</reference>
<dbReference type="RefSeq" id="WP_016184864.1">
    <property type="nucleotide sequence ID" value="NZ_ASWO01000001.1"/>
</dbReference>
<dbReference type="PATRIC" id="fig|1140003.3.peg.367"/>
<protein>
    <submittedName>
        <fullName evidence="3">Uncharacterized protein</fullName>
    </submittedName>
</protein>
<dbReference type="EMBL" id="ASWO01000001">
    <property type="protein sequence ID" value="EOT87312.1"/>
    <property type="molecule type" value="Genomic_DNA"/>
</dbReference>
<evidence type="ECO:0000256" key="1">
    <source>
        <dbReference type="SAM" id="Coils"/>
    </source>
</evidence>
<comment type="caution">
    <text evidence="3">The sequence shown here is derived from an EMBL/GenBank/DDBJ whole genome shotgun (WGS) entry which is preliminary data.</text>
</comment>
<accession>S0P0I2</accession>
<evidence type="ECO:0000313" key="4">
    <source>
        <dbReference type="Proteomes" id="UP000015961"/>
    </source>
</evidence>
<feature type="transmembrane region" description="Helical" evidence="2">
    <location>
        <begin position="70"/>
        <end position="89"/>
    </location>
</feature>
<name>S0P0I2_9ENTE</name>
<sequence length="167" mass="19593">MLKKNILIKNRNKNTTIKANDAQQKLIKKNEHLTLKAKTAQKIYNRSIFYIIIYFIGIFIISFFDDNNFIFKFGSIVFTAIAIPSILSLNSISFDLMKEVDNETIWKENNINGISHSSEKNNEEINLLKNAIEELSQSNKVLKENLNVIEKQSQRYIYKTKSHRKYR</sequence>
<organism evidence="3 4">
    <name type="scientific">Enterococcus sulfureus ATCC 49903</name>
    <dbReference type="NCBI Taxonomy" id="1140003"/>
    <lineage>
        <taxon>Bacteria</taxon>
        <taxon>Bacillati</taxon>
        <taxon>Bacillota</taxon>
        <taxon>Bacilli</taxon>
        <taxon>Lactobacillales</taxon>
        <taxon>Enterococcaceae</taxon>
        <taxon>Enterococcus</taxon>
    </lineage>
</organism>
<keyword evidence="2" id="KW-1133">Transmembrane helix</keyword>
<gene>
    <name evidence="3" type="ORF">I573_00368</name>
</gene>
<dbReference type="Proteomes" id="UP000015961">
    <property type="component" value="Unassembled WGS sequence"/>
</dbReference>
<dbReference type="AlphaFoldDB" id="S0P0I2"/>
<feature type="coiled-coil region" evidence="1">
    <location>
        <begin position="118"/>
        <end position="152"/>
    </location>
</feature>
<proteinExistence type="predicted"/>
<keyword evidence="1" id="KW-0175">Coiled coil</keyword>
<dbReference type="OrthoDB" id="10016474at2"/>
<keyword evidence="2" id="KW-0472">Membrane</keyword>
<feature type="transmembrane region" description="Helical" evidence="2">
    <location>
        <begin position="47"/>
        <end position="64"/>
    </location>
</feature>
<evidence type="ECO:0000313" key="3">
    <source>
        <dbReference type="EMBL" id="EOT87312.1"/>
    </source>
</evidence>
<evidence type="ECO:0000256" key="2">
    <source>
        <dbReference type="SAM" id="Phobius"/>
    </source>
</evidence>